<comment type="caution">
    <text evidence="2">The sequence shown here is derived from an EMBL/GenBank/DDBJ whole genome shotgun (WGS) entry which is preliminary data.</text>
</comment>
<reference evidence="2 3" key="1">
    <citation type="submission" date="2016-06" db="EMBL/GenBank/DDBJ databases">
        <title>Respiratory ammonification of nitrate coupled to the oxidation of elemental sulfur in deep-sea autotrophic thermophilic bacteria.</title>
        <authorList>
            <person name="Slobodkina G.B."/>
            <person name="Mardanov A.V."/>
            <person name="Ravin N.V."/>
            <person name="Frolova A.A."/>
            <person name="Viryasiv M.B."/>
            <person name="Chernyh N.A."/>
            <person name="Bonch-Osmolovskaya E.A."/>
            <person name="Slobodkin A.I."/>
        </authorList>
    </citation>
    <scope>NUCLEOTIDE SEQUENCE [LARGE SCALE GENOMIC DNA]</scope>
    <source>
        <strain evidence="2 3">S69</strain>
    </source>
</reference>
<accession>A0A1B9F2Q6</accession>
<dbReference type="EMBL" id="MAGO01000016">
    <property type="protein sequence ID" value="OCC14217.1"/>
    <property type="molecule type" value="Genomic_DNA"/>
</dbReference>
<feature type="domain" description="Threonyl-tRNA synthetase editing" evidence="1">
    <location>
        <begin position="1"/>
        <end position="136"/>
    </location>
</feature>
<evidence type="ECO:0000313" key="3">
    <source>
        <dbReference type="Proteomes" id="UP000093080"/>
    </source>
</evidence>
<dbReference type="RefSeq" id="WP_067620643.1">
    <property type="nucleotide sequence ID" value="NZ_MAGO01000016.1"/>
</dbReference>
<dbReference type="GO" id="GO:0008270">
    <property type="term" value="F:zinc ion binding"/>
    <property type="evidence" value="ECO:0007669"/>
    <property type="project" value="InterPro"/>
</dbReference>
<dbReference type="InterPro" id="IPR015011">
    <property type="entry name" value="Threonyl-tRNA_syn_edit_dom_arc"/>
</dbReference>
<name>A0A1B9F2Q6_9BACT</name>
<dbReference type="OrthoDB" id="9789820at2"/>
<organism evidence="2 3">
    <name type="scientific">Dissulfuribacter thermophilus</name>
    <dbReference type="NCBI Taxonomy" id="1156395"/>
    <lineage>
        <taxon>Bacteria</taxon>
        <taxon>Pseudomonadati</taxon>
        <taxon>Thermodesulfobacteriota</taxon>
        <taxon>Dissulfuribacteria</taxon>
        <taxon>Dissulfuribacterales</taxon>
        <taxon>Dissulfuribacteraceae</taxon>
        <taxon>Dissulfuribacter</taxon>
    </lineage>
</organism>
<dbReference type="GO" id="GO:0005524">
    <property type="term" value="F:ATP binding"/>
    <property type="evidence" value="ECO:0007669"/>
    <property type="project" value="InterPro"/>
</dbReference>
<sequence>MKLLLFFAKSFEYRPFKKVLDHVEDVSTQGAKWSNTVVVFFQFEEEDLEKGPELVRKLVKNIKWISGKFSTKTVVFHSFNHLSSSKAPSWFAQPKIDQAKKRLENSGYTVGETPYGYLNEWSIHVSGESLAKVFKEL</sequence>
<dbReference type="InterPro" id="IPR023509">
    <property type="entry name" value="DTD-like_sf"/>
</dbReference>
<dbReference type="GO" id="GO:0004829">
    <property type="term" value="F:threonine-tRNA ligase activity"/>
    <property type="evidence" value="ECO:0007669"/>
    <property type="project" value="InterPro"/>
</dbReference>
<dbReference type="GO" id="GO:0005737">
    <property type="term" value="C:cytoplasm"/>
    <property type="evidence" value="ECO:0007669"/>
    <property type="project" value="InterPro"/>
</dbReference>
<proteinExistence type="predicted"/>
<evidence type="ECO:0000259" key="1">
    <source>
        <dbReference type="Pfam" id="PF08915"/>
    </source>
</evidence>
<protein>
    <recommendedName>
        <fullName evidence="1">Threonyl-tRNA synthetase editing domain-containing protein</fullName>
    </recommendedName>
</protein>
<dbReference type="STRING" id="1156395.DBT_2359"/>
<dbReference type="AlphaFoldDB" id="A0A1B9F2Q6"/>
<dbReference type="Pfam" id="PF08915">
    <property type="entry name" value="tRNA-Thr_ED"/>
    <property type="match status" value="1"/>
</dbReference>
<dbReference type="Gene3D" id="3.50.80.10">
    <property type="entry name" value="D-tyrosyl-tRNA(Tyr) deacylase"/>
    <property type="match status" value="1"/>
</dbReference>
<dbReference type="Proteomes" id="UP000093080">
    <property type="component" value="Unassembled WGS sequence"/>
</dbReference>
<gene>
    <name evidence="2" type="ORF">DBT_2359</name>
</gene>
<keyword evidence="3" id="KW-1185">Reference proteome</keyword>
<evidence type="ECO:0000313" key="2">
    <source>
        <dbReference type="EMBL" id="OCC14217.1"/>
    </source>
</evidence>